<dbReference type="GO" id="GO:0006508">
    <property type="term" value="P:proteolysis"/>
    <property type="evidence" value="ECO:0007669"/>
    <property type="project" value="InterPro"/>
</dbReference>
<name>A0A2N8HGB8_9BACT</name>
<feature type="region of interest" description="Disordered" evidence="1">
    <location>
        <begin position="302"/>
        <end position="323"/>
    </location>
</feature>
<feature type="compositionally biased region" description="Basic and acidic residues" evidence="1">
    <location>
        <begin position="307"/>
        <end position="323"/>
    </location>
</feature>
<organism evidence="3 4">
    <name type="scientific">Akkermansia muciniphila</name>
    <dbReference type="NCBI Taxonomy" id="239935"/>
    <lineage>
        <taxon>Bacteria</taxon>
        <taxon>Pseudomonadati</taxon>
        <taxon>Verrucomicrobiota</taxon>
        <taxon>Verrucomicrobiia</taxon>
        <taxon>Verrucomicrobiales</taxon>
        <taxon>Akkermansiaceae</taxon>
        <taxon>Akkermansia</taxon>
    </lineage>
</organism>
<dbReference type="Gene3D" id="2.40.70.10">
    <property type="entry name" value="Acid Proteases"/>
    <property type="match status" value="2"/>
</dbReference>
<dbReference type="AlphaFoldDB" id="A0A2N8HGB8"/>
<dbReference type="RefSeq" id="WP_102712014.1">
    <property type="nucleotide sequence ID" value="NZ_PJKA01000003.1"/>
</dbReference>
<protein>
    <recommendedName>
        <fullName evidence="5">Aspartyl protease</fullName>
    </recommendedName>
</protein>
<dbReference type="Pfam" id="PF13650">
    <property type="entry name" value="Asp_protease_2"/>
    <property type="match status" value="1"/>
</dbReference>
<keyword evidence="2" id="KW-0732">Signal</keyword>
<dbReference type="SUPFAM" id="SSF50630">
    <property type="entry name" value="Acid proteases"/>
    <property type="match status" value="1"/>
</dbReference>
<feature type="chain" id="PRO_5014886266" description="Aspartyl protease" evidence="2">
    <location>
        <begin position="25"/>
        <end position="323"/>
    </location>
</feature>
<dbReference type="EMBL" id="PJKA01000003">
    <property type="protein sequence ID" value="PNC19800.1"/>
    <property type="molecule type" value="Genomic_DNA"/>
</dbReference>
<evidence type="ECO:0000256" key="2">
    <source>
        <dbReference type="SAM" id="SignalP"/>
    </source>
</evidence>
<comment type="caution">
    <text evidence="3">The sequence shown here is derived from an EMBL/GenBank/DDBJ whole genome shotgun (WGS) entry which is preliminary data.</text>
</comment>
<dbReference type="GO" id="GO:0004190">
    <property type="term" value="F:aspartic-type endopeptidase activity"/>
    <property type="evidence" value="ECO:0007669"/>
    <property type="project" value="InterPro"/>
</dbReference>
<accession>A0A2N8HGB8</accession>
<gene>
    <name evidence="3" type="ORF">CXU22_01960</name>
</gene>
<evidence type="ECO:0000256" key="1">
    <source>
        <dbReference type="SAM" id="MobiDB-lite"/>
    </source>
</evidence>
<evidence type="ECO:0000313" key="4">
    <source>
        <dbReference type="Proteomes" id="UP000236000"/>
    </source>
</evidence>
<evidence type="ECO:0008006" key="5">
    <source>
        <dbReference type="Google" id="ProtNLM"/>
    </source>
</evidence>
<dbReference type="Proteomes" id="UP000236000">
    <property type="component" value="Unassembled WGS sequence"/>
</dbReference>
<reference evidence="3 4" key="1">
    <citation type="journal article" date="2017" name="BMC Genomics">
        <title>Genome sequencing of 39 Akkermansia muciniphila isolates reveals its population structure, genomic and functional diverisity, and global distribution in mammalian gut microbiotas.</title>
        <authorList>
            <person name="Guo X."/>
            <person name="Li S."/>
            <person name="Zhang J."/>
            <person name="Wu F."/>
            <person name="Li X."/>
            <person name="Wu D."/>
            <person name="Zhang M."/>
            <person name="Ou Z."/>
            <person name="Jie Z."/>
            <person name="Yan Q."/>
            <person name="Li P."/>
            <person name="Yi J."/>
            <person name="Peng Y."/>
        </authorList>
    </citation>
    <scope>NUCLEOTIDE SEQUENCE [LARGE SCALE GENOMIC DNA]</scope>
    <source>
        <strain evidence="3 4">GP24</strain>
    </source>
</reference>
<dbReference type="OrthoDB" id="199026at2"/>
<feature type="signal peptide" evidence="2">
    <location>
        <begin position="1"/>
        <end position="24"/>
    </location>
</feature>
<dbReference type="PROSITE" id="PS00141">
    <property type="entry name" value="ASP_PROTEASE"/>
    <property type="match status" value="1"/>
</dbReference>
<sequence>MPLSLRLFRISAAVLALGALPLSAAEPADPAQAKPVVSITSLTPVRLTRDAHSKLLVAQCTINDVPCSLIVDTAASHTTFDIKFIKKNFPGLPLQNAQIAPGSNVNTVPQLFPMQSFSIGGLQIKNFFGFAMDLTPLQNDMQVKVDGILGINYLGFSPFLLSVKDASLQFLERSSFLAQRMKPLDVERHASGIFYVRCSRGGAPFLLALDSGSSLSLAPLEHWPANPDGSQLTAKASDINGHSGDRNVMKLGIPSTLRMGPDFQLEGLSFAVTGTGGRCQIGVDTLKHFDIIIDAPQGEVFALPPHSRPEPRGKKAPAVKRES</sequence>
<evidence type="ECO:0000313" key="3">
    <source>
        <dbReference type="EMBL" id="PNC19800.1"/>
    </source>
</evidence>
<dbReference type="InterPro" id="IPR021109">
    <property type="entry name" value="Peptidase_aspartic_dom_sf"/>
</dbReference>
<dbReference type="InterPro" id="IPR001969">
    <property type="entry name" value="Aspartic_peptidase_AS"/>
</dbReference>
<proteinExistence type="predicted"/>